<evidence type="ECO:0000256" key="11">
    <source>
        <dbReference type="SAM" id="MobiDB-lite"/>
    </source>
</evidence>
<dbReference type="Pfam" id="PF13609">
    <property type="entry name" value="Porin_4"/>
    <property type="match status" value="1"/>
</dbReference>
<dbReference type="PANTHER" id="PTHR34501">
    <property type="entry name" value="PROTEIN YDDL-RELATED"/>
    <property type="match status" value="1"/>
</dbReference>
<feature type="domain" description="Porin" evidence="13">
    <location>
        <begin position="7"/>
        <end position="389"/>
    </location>
</feature>
<feature type="region of interest" description="Disordered" evidence="11">
    <location>
        <begin position="43"/>
        <end position="63"/>
    </location>
</feature>
<organism evidence="14 15">
    <name type="scientific">Variovorax robiniae</name>
    <dbReference type="NCBI Taxonomy" id="1836199"/>
    <lineage>
        <taxon>Bacteria</taxon>
        <taxon>Pseudomonadati</taxon>
        <taxon>Pseudomonadota</taxon>
        <taxon>Betaproteobacteria</taxon>
        <taxon>Burkholderiales</taxon>
        <taxon>Comamonadaceae</taxon>
        <taxon>Variovorax</taxon>
    </lineage>
</organism>
<keyword evidence="5" id="KW-0812">Transmembrane</keyword>
<evidence type="ECO:0000256" key="5">
    <source>
        <dbReference type="ARBA" id="ARBA00022692"/>
    </source>
</evidence>
<dbReference type="PANTHER" id="PTHR34501:SF9">
    <property type="entry name" value="MAJOR OUTER MEMBRANE PROTEIN P.IA"/>
    <property type="match status" value="1"/>
</dbReference>
<keyword evidence="10" id="KW-0998">Cell outer membrane</keyword>
<dbReference type="EMBL" id="JBBKZS010000043">
    <property type="protein sequence ID" value="MEJ8859916.1"/>
    <property type="molecule type" value="Genomic_DNA"/>
</dbReference>
<evidence type="ECO:0000256" key="6">
    <source>
        <dbReference type="ARBA" id="ARBA00022729"/>
    </source>
</evidence>
<sequence length="431" mass="44624">MKRSIVALSVLAIAGGAVAQSSVTVFGVVDASVSHYTVKSSVVPGSPLSTPSPPTQSQTVLGSSGYNSSRVGFRGSEDLGGGLAAGFWLEGSLANDVGNVGFFQRRSTLSLSGGLGELRLGRDNVPTFWNDVIFDPMGAVGVGASLLYQVAQNLSVVNAGLLPGAGSPLSAPYAGTGLNGGLSGNTDNYTRASNSIGYFLPSGLGGFYGQVMYALPEGVKATNAPNPNPSMRARYAGGRFGYASNGFDVALAYAESVQTDTASLKDTIKTLNFGVSYDFGPVKLFGEVSRLKDAQRVTTPPLLGSIYTTYQDNYRGAMIGATVPVGPGLIRASYGQVKSTNVAGTVLSPPATSVGELSSKATKLALSYVHNLSKRTALYTTVARIKVDDGQNNPSVMGASVNLKTYSYLQGNARWAPSTSTGFDVGIRHAF</sequence>
<evidence type="ECO:0000256" key="12">
    <source>
        <dbReference type="SAM" id="SignalP"/>
    </source>
</evidence>
<feature type="compositionally biased region" description="Low complexity" evidence="11">
    <location>
        <begin position="43"/>
        <end position="61"/>
    </location>
</feature>
<dbReference type="SUPFAM" id="SSF56935">
    <property type="entry name" value="Porins"/>
    <property type="match status" value="1"/>
</dbReference>
<keyword evidence="3" id="KW-0813">Transport</keyword>
<dbReference type="InterPro" id="IPR002299">
    <property type="entry name" value="Porin_Neis"/>
</dbReference>
<keyword evidence="8" id="KW-0626">Porin</keyword>
<keyword evidence="9" id="KW-0472">Membrane</keyword>
<dbReference type="InterPro" id="IPR050298">
    <property type="entry name" value="Gram-neg_bact_OMP"/>
</dbReference>
<comment type="subunit">
    <text evidence="2">Homotrimer.</text>
</comment>
<evidence type="ECO:0000256" key="10">
    <source>
        <dbReference type="ARBA" id="ARBA00023237"/>
    </source>
</evidence>
<keyword evidence="15" id="KW-1185">Reference proteome</keyword>
<proteinExistence type="predicted"/>
<dbReference type="InterPro" id="IPR023614">
    <property type="entry name" value="Porin_dom_sf"/>
</dbReference>
<keyword evidence="6 12" id="KW-0732">Signal</keyword>
<dbReference type="Proteomes" id="UP001367030">
    <property type="component" value="Unassembled WGS sequence"/>
</dbReference>
<evidence type="ECO:0000259" key="13">
    <source>
        <dbReference type="Pfam" id="PF13609"/>
    </source>
</evidence>
<accession>A0ABU8XJ68</accession>
<feature type="signal peptide" evidence="12">
    <location>
        <begin position="1"/>
        <end position="19"/>
    </location>
</feature>
<dbReference type="InterPro" id="IPR033900">
    <property type="entry name" value="Gram_neg_porin_domain"/>
</dbReference>
<feature type="chain" id="PRO_5047417435" evidence="12">
    <location>
        <begin position="20"/>
        <end position="431"/>
    </location>
</feature>
<evidence type="ECO:0000256" key="3">
    <source>
        <dbReference type="ARBA" id="ARBA00022448"/>
    </source>
</evidence>
<dbReference type="CDD" id="cd00342">
    <property type="entry name" value="gram_neg_porins"/>
    <property type="match status" value="1"/>
</dbReference>
<dbReference type="RefSeq" id="WP_340339949.1">
    <property type="nucleotide sequence ID" value="NZ_JBBKZS010000043.1"/>
</dbReference>
<evidence type="ECO:0000256" key="8">
    <source>
        <dbReference type="ARBA" id="ARBA00023114"/>
    </source>
</evidence>
<evidence type="ECO:0000256" key="7">
    <source>
        <dbReference type="ARBA" id="ARBA00023065"/>
    </source>
</evidence>
<gene>
    <name evidence="14" type="ORF">WKW79_35575</name>
</gene>
<dbReference type="PRINTS" id="PR00184">
    <property type="entry name" value="NEISSPPORIN"/>
</dbReference>
<keyword evidence="7" id="KW-0406">Ion transport</keyword>
<dbReference type="Gene3D" id="2.40.160.10">
    <property type="entry name" value="Porin"/>
    <property type="match status" value="1"/>
</dbReference>
<evidence type="ECO:0000313" key="15">
    <source>
        <dbReference type="Proteomes" id="UP001367030"/>
    </source>
</evidence>
<reference evidence="14 15" key="1">
    <citation type="submission" date="2024-03" db="EMBL/GenBank/DDBJ databases">
        <title>Novel species of the genus Variovorax.</title>
        <authorList>
            <person name="Liu Q."/>
            <person name="Xin Y.-H."/>
        </authorList>
    </citation>
    <scope>NUCLEOTIDE SEQUENCE [LARGE SCALE GENOMIC DNA]</scope>
    <source>
        <strain evidence="14 15">KACC 18901</strain>
    </source>
</reference>
<evidence type="ECO:0000256" key="1">
    <source>
        <dbReference type="ARBA" id="ARBA00004571"/>
    </source>
</evidence>
<evidence type="ECO:0000313" key="14">
    <source>
        <dbReference type="EMBL" id="MEJ8859916.1"/>
    </source>
</evidence>
<comment type="subcellular location">
    <subcellularLocation>
        <location evidence="1">Cell outer membrane</location>
        <topology evidence="1">Multi-pass membrane protein</topology>
    </subcellularLocation>
</comment>
<comment type="caution">
    <text evidence="14">The sequence shown here is derived from an EMBL/GenBank/DDBJ whole genome shotgun (WGS) entry which is preliminary data.</text>
</comment>
<evidence type="ECO:0000256" key="2">
    <source>
        <dbReference type="ARBA" id="ARBA00011233"/>
    </source>
</evidence>
<name>A0ABU8XJ68_9BURK</name>
<evidence type="ECO:0000256" key="9">
    <source>
        <dbReference type="ARBA" id="ARBA00023136"/>
    </source>
</evidence>
<protein>
    <submittedName>
        <fullName evidence="14">Porin</fullName>
    </submittedName>
</protein>
<evidence type="ECO:0000256" key="4">
    <source>
        <dbReference type="ARBA" id="ARBA00022452"/>
    </source>
</evidence>
<keyword evidence="4" id="KW-1134">Transmembrane beta strand</keyword>